<dbReference type="InterPro" id="IPR011989">
    <property type="entry name" value="ARM-like"/>
</dbReference>
<evidence type="ECO:0000256" key="4">
    <source>
        <dbReference type="ARBA" id="ARBA00023242"/>
    </source>
</evidence>
<dbReference type="Pfam" id="PF14500">
    <property type="entry name" value="MMS19_N"/>
    <property type="match status" value="1"/>
</dbReference>
<dbReference type="Pfam" id="PF12460">
    <property type="entry name" value="MMS19_C"/>
    <property type="match status" value="1"/>
</dbReference>
<dbReference type="GO" id="GO:0051604">
    <property type="term" value="P:protein maturation"/>
    <property type="evidence" value="ECO:0007669"/>
    <property type="project" value="UniProtKB-UniRule"/>
</dbReference>
<comment type="function">
    <text evidence="5">Key component of the cytosolic iron-sulfur protein assembly (CIA) complex, a multiprotein complex that mediates the incorporation of iron-sulfur cluster into apoproteins specifically involved in DNA metabolism and genomic integrity. In the CIA complex, MMS19 acts as an adapter between early-acting CIA components and a subset of cellular target iron-sulfur proteins.</text>
</comment>
<accession>A0A0W4ZLQ9</accession>
<evidence type="ECO:0000259" key="6">
    <source>
        <dbReference type="Pfam" id="PF12460"/>
    </source>
</evidence>
<dbReference type="EMBL" id="LFVZ01000005">
    <property type="protein sequence ID" value="KTW29317.1"/>
    <property type="molecule type" value="Genomic_DNA"/>
</dbReference>
<comment type="subcellular location">
    <subcellularLocation>
        <location evidence="1 5">Nucleus</location>
    </subcellularLocation>
</comment>
<protein>
    <recommendedName>
        <fullName evidence="5">MMS19 nucleotide excision repair protein</fullName>
    </recommendedName>
</protein>
<keyword evidence="3" id="KW-0677">Repeat</keyword>
<organism evidence="8 9">
    <name type="scientific">Pneumocystis carinii (strain B80)</name>
    <name type="common">Rat pneumocystis pneumonia agent</name>
    <name type="synonym">Pneumocystis carinii f. sp. carinii</name>
    <dbReference type="NCBI Taxonomy" id="1408658"/>
    <lineage>
        <taxon>Eukaryota</taxon>
        <taxon>Fungi</taxon>
        <taxon>Dikarya</taxon>
        <taxon>Ascomycota</taxon>
        <taxon>Taphrinomycotina</taxon>
        <taxon>Pneumocystomycetes</taxon>
        <taxon>Pneumocystaceae</taxon>
        <taxon>Pneumocystis</taxon>
    </lineage>
</organism>
<feature type="domain" description="MMS19 N-terminal" evidence="7">
    <location>
        <begin position="39"/>
        <end position="298"/>
    </location>
</feature>
<reference evidence="9" key="1">
    <citation type="journal article" date="2016" name="Nat. Commun.">
        <title>Genome analysis of three Pneumocystis species reveals adaptation mechanisms to life exclusively in mammalian hosts.</title>
        <authorList>
            <person name="Ma L."/>
            <person name="Chen Z."/>
            <person name="Huang D.W."/>
            <person name="Kutty G."/>
            <person name="Ishihara M."/>
            <person name="Wang H."/>
            <person name="Abouelleil A."/>
            <person name="Bishop L."/>
            <person name="Davey E."/>
            <person name="Deng R."/>
            <person name="Deng X."/>
            <person name="Fan L."/>
            <person name="Fantoni G."/>
            <person name="Fitzgerald M."/>
            <person name="Gogineni E."/>
            <person name="Goldberg J.M."/>
            <person name="Handley G."/>
            <person name="Hu X."/>
            <person name="Huber C."/>
            <person name="Jiao X."/>
            <person name="Jones K."/>
            <person name="Levin J.Z."/>
            <person name="Liu Y."/>
            <person name="Macdonald P."/>
            <person name="Melnikov A."/>
            <person name="Raley C."/>
            <person name="Sassi M."/>
            <person name="Sherman B.T."/>
            <person name="Song X."/>
            <person name="Sykes S."/>
            <person name="Tran B."/>
            <person name="Walsh L."/>
            <person name="Xia Y."/>
            <person name="Yang J."/>
            <person name="Young S."/>
            <person name="Zeng Q."/>
            <person name="Zheng X."/>
            <person name="Stephens R."/>
            <person name="Nusbaum C."/>
            <person name="Birren B.W."/>
            <person name="Azadi P."/>
            <person name="Lempicki R.A."/>
            <person name="Cuomo C.A."/>
            <person name="Kovacs J.A."/>
        </authorList>
    </citation>
    <scope>NUCLEOTIDE SEQUENCE [LARGE SCALE GENOMIC DNA]</scope>
    <source>
        <strain evidence="9">B80</strain>
    </source>
</reference>
<sequence length="883" mass="102710">MYQKINSYFSLDSEENYEELVNIISKEIDNKNVKIHEFIEYLGGYLVKNKESMREKVIILLSSVIESISRRTLDSQQIYVMMRFYCDCLFDQSCIKEIISGLYSLQKMDFFDEEKAVFMCKGLFKNFDSESNIQSIRYNVFQILNELITKHQEALKKMGPEFIKGLIKIIGREKDPRNLILVFSILNTVISEFDITFYAKDIFDLLFCYFPITFKSSINDVFGITSDDLKFWLNKCLSANDILSSYSIPLLIDKYNFSSISIKKDILDVLSFCMEAYSPSVVEIYVLQIWNTLKNDLFKDTDADFLKKSLDCLFIISKILSKETLETSKKKTLVEFFSFISDEINEHFKEPDTKTAKNAIKILYALSSSSKYAFEILSKICVSDLISRFEKEDSLNTKTAILELLSFILQSGLHVYGSYEKKIDEIPDDSVLIQEKDRLLTISYNSLTDSPFLNEYIKAAAIHFLLNFSQIHDLLQYNELKLIVEYFNEIIIKENNLKAEALEALVKIAEINPNLIFETTFPNFLKLLSEENYSITLNNHSPSQDEVILTTLSHLCVEKQLFTTLNTHLIKKFDDIISVNDRKILYGRALMFTLLLAIRTNFTRKKLDIGSYIDQLLPELFTRVINSCTGSRENIILDSKIISIISQITNLIVRSSNYQKQKLFIADLINLFINGNSNLLFLSKNTEILKAFKPFDKNSTLYQKKTLPIFISAFAGIQRELLPIDLMSFFIKITADLILENQLEDEQRIFLFRFISLIYNKYNEPNFDYCEIFLNEISKFSEDDIPKKKLMILYILWVIKALILKTNKYGYVLLDKVINLLDDKHLCKFISNNFGIILVEDELINKENYASVRLLYKQNFFYYILPKLTKILNSVSPGKFSNI</sequence>
<dbReference type="SUPFAM" id="SSF48371">
    <property type="entry name" value="ARM repeat"/>
    <property type="match status" value="1"/>
</dbReference>
<keyword evidence="5" id="KW-0234">DNA repair</keyword>
<dbReference type="PANTHER" id="PTHR12891">
    <property type="entry name" value="DNA REPAIR/TRANSCRIPTION PROTEIN MET18/MMS19"/>
    <property type="match status" value="1"/>
</dbReference>
<evidence type="ECO:0000256" key="2">
    <source>
        <dbReference type="ARBA" id="ARBA00009340"/>
    </source>
</evidence>
<proteinExistence type="inferred from homology"/>
<evidence type="ECO:0000313" key="8">
    <source>
        <dbReference type="EMBL" id="KTW29317.1"/>
    </source>
</evidence>
<keyword evidence="9" id="KW-1185">Reference proteome</keyword>
<evidence type="ECO:0000256" key="1">
    <source>
        <dbReference type="ARBA" id="ARBA00004123"/>
    </source>
</evidence>
<evidence type="ECO:0000256" key="3">
    <source>
        <dbReference type="ARBA" id="ARBA00022737"/>
    </source>
</evidence>
<feature type="domain" description="MMS19 C-terminal" evidence="6">
    <location>
        <begin position="548"/>
        <end position="879"/>
    </location>
</feature>
<dbReference type="InterPro" id="IPR039920">
    <property type="entry name" value="MMS19"/>
</dbReference>
<gene>
    <name evidence="8" type="ORF">T552_01272</name>
</gene>
<dbReference type="GO" id="GO:0097361">
    <property type="term" value="C:cytosolic [4Fe-4S] assembly targeting complex"/>
    <property type="evidence" value="ECO:0007669"/>
    <property type="project" value="UniProtKB-UniRule"/>
</dbReference>
<dbReference type="GO" id="GO:0016226">
    <property type="term" value="P:iron-sulfur cluster assembly"/>
    <property type="evidence" value="ECO:0007669"/>
    <property type="project" value="UniProtKB-UniRule"/>
</dbReference>
<dbReference type="Proteomes" id="UP000054454">
    <property type="component" value="Unassembled WGS sequence"/>
</dbReference>
<dbReference type="InterPro" id="IPR024687">
    <property type="entry name" value="MMS19_C"/>
</dbReference>
<evidence type="ECO:0000256" key="5">
    <source>
        <dbReference type="RuleBase" id="RU367072"/>
    </source>
</evidence>
<evidence type="ECO:0000259" key="7">
    <source>
        <dbReference type="Pfam" id="PF14500"/>
    </source>
</evidence>
<dbReference type="InterPro" id="IPR016024">
    <property type="entry name" value="ARM-type_fold"/>
</dbReference>
<comment type="similarity">
    <text evidence="2 5">Belongs to the MET18/MMS19 family.</text>
</comment>
<dbReference type="Gene3D" id="1.25.10.10">
    <property type="entry name" value="Leucine-rich Repeat Variant"/>
    <property type="match status" value="1"/>
</dbReference>
<name>A0A0W4ZLQ9_PNEC8</name>
<dbReference type="GO" id="GO:0005634">
    <property type="term" value="C:nucleus"/>
    <property type="evidence" value="ECO:0007669"/>
    <property type="project" value="UniProtKB-SubCell"/>
</dbReference>
<dbReference type="VEuPathDB" id="FungiDB:T552_01272"/>
<dbReference type="PANTHER" id="PTHR12891:SF0">
    <property type="entry name" value="MMS19 NUCLEOTIDE EXCISION REPAIR PROTEIN HOMOLOG"/>
    <property type="match status" value="1"/>
</dbReference>
<dbReference type="AlphaFoldDB" id="A0A0W4ZLQ9"/>
<evidence type="ECO:0000313" key="9">
    <source>
        <dbReference type="Proteomes" id="UP000054454"/>
    </source>
</evidence>
<dbReference type="RefSeq" id="XP_018226510.1">
    <property type="nucleotide sequence ID" value="XM_018369861.1"/>
</dbReference>
<comment type="caution">
    <text evidence="8">The sequence shown here is derived from an EMBL/GenBank/DDBJ whole genome shotgun (WGS) entry which is preliminary data.</text>
</comment>
<dbReference type="GO" id="GO:0006281">
    <property type="term" value="P:DNA repair"/>
    <property type="evidence" value="ECO:0007669"/>
    <property type="project" value="UniProtKB-UniRule"/>
</dbReference>
<dbReference type="GeneID" id="28936063"/>
<keyword evidence="5" id="KW-0227">DNA damage</keyword>
<keyword evidence="4 5" id="KW-0539">Nucleus</keyword>
<dbReference type="InterPro" id="IPR029240">
    <property type="entry name" value="MMS19_N"/>
</dbReference>
<dbReference type="OrthoDB" id="342900at2759"/>